<evidence type="ECO:0000313" key="5">
    <source>
        <dbReference type="EMBL" id="KIK41700.1"/>
    </source>
</evidence>
<evidence type="ECO:0000256" key="2">
    <source>
        <dbReference type="ARBA" id="ARBA00019138"/>
    </source>
</evidence>
<evidence type="ECO:0000259" key="4">
    <source>
        <dbReference type="PROSITE" id="PS51279"/>
    </source>
</evidence>
<dbReference type="InterPro" id="IPR027124">
    <property type="entry name" value="Swc5/CFDP1/2"/>
</dbReference>
<evidence type="ECO:0000256" key="1">
    <source>
        <dbReference type="ARBA" id="ARBA00010465"/>
    </source>
</evidence>
<dbReference type="Pfam" id="PF07572">
    <property type="entry name" value="BCNT"/>
    <property type="match status" value="1"/>
</dbReference>
<accession>A0A0C9ZV10</accession>
<dbReference type="AlphaFoldDB" id="A0A0C9ZV10"/>
<organism evidence="5 6">
    <name type="scientific">Suillus luteus UH-Slu-Lm8-n1</name>
    <dbReference type="NCBI Taxonomy" id="930992"/>
    <lineage>
        <taxon>Eukaryota</taxon>
        <taxon>Fungi</taxon>
        <taxon>Dikarya</taxon>
        <taxon>Basidiomycota</taxon>
        <taxon>Agaricomycotina</taxon>
        <taxon>Agaricomycetes</taxon>
        <taxon>Agaricomycetidae</taxon>
        <taxon>Boletales</taxon>
        <taxon>Suillineae</taxon>
        <taxon>Suillaceae</taxon>
        <taxon>Suillus</taxon>
    </lineage>
</organism>
<dbReference type="HOGENOM" id="CLU_083063_0_0_1"/>
<feature type="compositionally biased region" description="Low complexity" evidence="3">
    <location>
        <begin position="124"/>
        <end position="149"/>
    </location>
</feature>
<reference evidence="6" key="2">
    <citation type="submission" date="2015-01" db="EMBL/GenBank/DDBJ databases">
        <title>Evolutionary Origins and Diversification of the Mycorrhizal Mutualists.</title>
        <authorList>
            <consortium name="DOE Joint Genome Institute"/>
            <consortium name="Mycorrhizal Genomics Consortium"/>
            <person name="Kohler A."/>
            <person name="Kuo A."/>
            <person name="Nagy L.G."/>
            <person name="Floudas D."/>
            <person name="Copeland A."/>
            <person name="Barry K.W."/>
            <person name="Cichocki N."/>
            <person name="Veneault-Fourrey C."/>
            <person name="LaButti K."/>
            <person name="Lindquist E.A."/>
            <person name="Lipzen A."/>
            <person name="Lundell T."/>
            <person name="Morin E."/>
            <person name="Murat C."/>
            <person name="Riley R."/>
            <person name="Ohm R."/>
            <person name="Sun H."/>
            <person name="Tunlid A."/>
            <person name="Henrissat B."/>
            <person name="Grigoriev I.V."/>
            <person name="Hibbett D.S."/>
            <person name="Martin F."/>
        </authorList>
    </citation>
    <scope>NUCLEOTIDE SEQUENCE [LARGE SCALE GENOMIC DNA]</scope>
    <source>
        <strain evidence="6">UH-Slu-Lm8-n1</strain>
    </source>
</reference>
<name>A0A0C9ZV10_9AGAM</name>
<feature type="region of interest" description="Disordered" evidence="3">
    <location>
        <begin position="105"/>
        <end position="179"/>
    </location>
</feature>
<dbReference type="EMBL" id="KN835261">
    <property type="protein sequence ID" value="KIK41700.1"/>
    <property type="molecule type" value="Genomic_DNA"/>
</dbReference>
<protein>
    <recommendedName>
        <fullName evidence="2">SWR1-complex protein 5</fullName>
    </recommendedName>
</protein>
<gene>
    <name evidence="5" type="ORF">CY34DRAFT_805792</name>
</gene>
<reference evidence="5 6" key="1">
    <citation type="submission" date="2014-04" db="EMBL/GenBank/DDBJ databases">
        <authorList>
            <consortium name="DOE Joint Genome Institute"/>
            <person name="Kuo A."/>
            <person name="Ruytinx J."/>
            <person name="Rineau F."/>
            <person name="Colpaert J."/>
            <person name="Kohler A."/>
            <person name="Nagy L.G."/>
            <person name="Floudas D."/>
            <person name="Copeland A."/>
            <person name="Barry K.W."/>
            <person name="Cichocki N."/>
            <person name="Veneault-Fourrey C."/>
            <person name="LaButti K."/>
            <person name="Lindquist E.A."/>
            <person name="Lipzen A."/>
            <person name="Lundell T."/>
            <person name="Morin E."/>
            <person name="Murat C."/>
            <person name="Sun H."/>
            <person name="Tunlid A."/>
            <person name="Henrissat B."/>
            <person name="Grigoriev I.V."/>
            <person name="Hibbett D.S."/>
            <person name="Martin F."/>
            <person name="Nordberg H.P."/>
            <person name="Cantor M.N."/>
            <person name="Hua S.X."/>
        </authorList>
    </citation>
    <scope>NUCLEOTIDE SEQUENCE [LARGE SCALE GENOMIC DNA]</scope>
    <source>
        <strain evidence="5 6">UH-Slu-Lm8-n1</strain>
    </source>
</reference>
<dbReference type="InterPro" id="IPR011421">
    <property type="entry name" value="BCNT-C"/>
</dbReference>
<feature type="region of interest" description="Disordered" evidence="3">
    <location>
        <begin position="1"/>
        <end position="55"/>
    </location>
</feature>
<dbReference type="STRING" id="930992.A0A0C9ZV10"/>
<evidence type="ECO:0000313" key="6">
    <source>
        <dbReference type="Proteomes" id="UP000054485"/>
    </source>
</evidence>
<dbReference type="PROSITE" id="PS51279">
    <property type="entry name" value="BCNT_C"/>
    <property type="match status" value="1"/>
</dbReference>
<dbReference type="GO" id="GO:0000812">
    <property type="term" value="C:Swr1 complex"/>
    <property type="evidence" value="ECO:0007669"/>
    <property type="project" value="TreeGrafter"/>
</dbReference>
<keyword evidence="6" id="KW-1185">Reference proteome</keyword>
<dbReference type="Proteomes" id="UP000054485">
    <property type="component" value="Unassembled WGS sequence"/>
</dbReference>
<feature type="domain" description="BCNT-C" evidence="4">
    <location>
        <begin position="165"/>
        <end position="243"/>
    </location>
</feature>
<evidence type="ECO:0000256" key="3">
    <source>
        <dbReference type="SAM" id="MobiDB-lite"/>
    </source>
</evidence>
<dbReference type="PANTHER" id="PTHR48407">
    <property type="entry name" value="CRANIOFACIAL DEVELOPMENT PROTEIN 1"/>
    <property type="match status" value="1"/>
</dbReference>
<dbReference type="OrthoDB" id="445677at2759"/>
<dbReference type="PANTHER" id="PTHR48407:SF1">
    <property type="entry name" value="CRANIOFACIAL DEVELOPMENT PROTEIN 1"/>
    <property type="match status" value="1"/>
</dbReference>
<proteinExistence type="inferred from homology"/>
<sequence>MSPPRDPTSDSDDDDPDYAPPEHQDSDSSADDEGNDFTNVTNEVKEEDLAEKKKARDALWASFQASVATPPPPKVEEPPKKLVKIEKCYLFAGKNIVEVVEVLEDSEEAKKWPRWDPSGSSQLAAAAPAPDSSSSTTDVDASASSSAVPIQPTAQKPATRKPPGPRKPRTLLADIPTQKAKKITTLDKSAMDWRAHVTSSDVKDELDANRRGGGYLEKMDFLKRVEDRREDAYEASKSNKRRRT</sequence>
<dbReference type="InParanoid" id="A0A0C9ZV10"/>
<comment type="similarity">
    <text evidence="1">Belongs to the SWC5 family.</text>
</comment>